<keyword evidence="5 8" id="KW-0472">Membrane</keyword>
<keyword evidence="10" id="KW-1185">Reference proteome</keyword>
<dbReference type="Proteomes" id="UP000250321">
    <property type="component" value="Unassembled WGS sequence"/>
</dbReference>
<evidence type="ECO:0000256" key="4">
    <source>
        <dbReference type="ARBA" id="ARBA00022989"/>
    </source>
</evidence>
<keyword evidence="4 8" id="KW-1133">Transmembrane helix</keyword>
<evidence type="ECO:0000256" key="5">
    <source>
        <dbReference type="ARBA" id="ARBA00023136"/>
    </source>
</evidence>
<dbReference type="InterPro" id="IPR046956">
    <property type="entry name" value="RLP23-like"/>
</dbReference>
<evidence type="ECO:0000256" key="1">
    <source>
        <dbReference type="ARBA" id="ARBA00004479"/>
    </source>
</evidence>
<evidence type="ECO:0000256" key="6">
    <source>
        <dbReference type="ARBA" id="ARBA00023170"/>
    </source>
</evidence>
<evidence type="ECO:0000256" key="2">
    <source>
        <dbReference type="ARBA" id="ARBA00022692"/>
    </source>
</evidence>
<evidence type="ECO:0000313" key="9">
    <source>
        <dbReference type="EMBL" id="PQP94602.1"/>
    </source>
</evidence>
<gene>
    <name evidence="9" type="ORF">Pyn_04654</name>
</gene>
<reference evidence="9 10" key="1">
    <citation type="submission" date="2018-02" db="EMBL/GenBank/DDBJ databases">
        <title>Draft genome of wild Prunus yedoensis var. nudiflora.</title>
        <authorList>
            <person name="Baek S."/>
            <person name="Kim J.-H."/>
            <person name="Choi K."/>
            <person name="Kim G.-B."/>
            <person name="Cho A."/>
            <person name="Jang H."/>
            <person name="Shin C.-H."/>
            <person name="Yu H.-J."/>
            <person name="Mun J.-H."/>
        </authorList>
    </citation>
    <scope>NUCLEOTIDE SEQUENCE [LARGE SCALE GENOMIC DNA]</scope>
    <source>
        <strain evidence="10">cv. Jeju island</strain>
        <tissue evidence="9">Leaf</tissue>
    </source>
</reference>
<keyword evidence="2 8" id="KW-0812">Transmembrane</keyword>
<keyword evidence="7" id="KW-0325">Glycoprotein</keyword>
<evidence type="ECO:0000256" key="8">
    <source>
        <dbReference type="SAM" id="Phobius"/>
    </source>
</evidence>
<name>A0A314XKW6_PRUYE</name>
<dbReference type="PANTHER" id="PTHR48063:SF96">
    <property type="entry name" value="LEUCINE-RICH REPEAT-CONTAINING N-TERMINAL PLANT-TYPE DOMAIN-CONTAINING PROTEIN"/>
    <property type="match status" value="1"/>
</dbReference>
<proteinExistence type="predicted"/>
<accession>A0A314XKW6</accession>
<comment type="caution">
    <text evidence="9">The sequence shown here is derived from an EMBL/GenBank/DDBJ whole genome shotgun (WGS) entry which is preliminary data.</text>
</comment>
<dbReference type="STRING" id="2094558.A0A314XKW6"/>
<comment type="subcellular location">
    <subcellularLocation>
        <location evidence="1">Membrane</location>
        <topology evidence="1">Single-pass type I membrane protein</topology>
    </subcellularLocation>
</comment>
<dbReference type="AlphaFoldDB" id="A0A314XKW6"/>
<organism evidence="9 10">
    <name type="scientific">Prunus yedoensis var. nudiflora</name>
    <dbReference type="NCBI Taxonomy" id="2094558"/>
    <lineage>
        <taxon>Eukaryota</taxon>
        <taxon>Viridiplantae</taxon>
        <taxon>Streptophyta</taxon>
        <taxon>Embryophyta</taxon>
        <taxon>Tracheophyta</taxon>
        <taxon>Spermatophyta</taxon>
        <taxon>Magnoliopsida</taxon>
        <taxon>eudicotyledons</taxon>
        <taxon>Gunneridae</taxon>
        <taxon>Pentapetalae</taxon>
        <taxon>rosids</taxon>
        <taxon>fabids</taxon>
        <taxon>Rosales</taxon>
        <taxon>Rosaceae</taxon>
        <taxon>Amygdaloideae</taxon>
        <taxon>Amygdaleae</taxon>
        <taxon>Prunus</taxon>
    </lineage>
</organism>
<dbReference type="EMBL" id="PJQY01002337">
    <property type="protein sequence ID" value="PQP94602.1"/>
    <property type="molecule type" value="Genomic_DNA"/>
</dbReference>
<keyword evidence="3" id="KW-0732">Signal</keyword>
<evidence type="ECO:0000256" key="7">
    <source>
        <dbReference type="ARBA" id="ARBA00023180"/>
    </source>
</evidence>
<evidence type="ECO:0000256" key="3">
    <source>
        <dbReference type="ARBA" id="ARBA00022729"/>
    </source>
</evidence>
<dbReference type="OrthoDB" id="544346at2759"/>
<keyword evidence="6 9" id="KW-0675">Receptor</keyword>
<dbReference type="PANTHER" id="PTHR48063">
    <property type="entry name" value="LRR RECEPTOR-LIKE KINASE"/>
    <property type="match status" value="1"/>
</dbReference>
<evidence type="ECO:0000313" key="10">
    <source>
        <dbReference type="Proteomes" id="UP000250321"/>
    </source>
</evidence>
<feature type="transmembrane region" description="Helical" evidence="8">
    <location>
        <begin position="103"/>
        <end position="124"/>
    </location>
</feature>
<dbReference type="GO" id="GO:0016020">
    <property type="term" value="C:membrane"/>
    <property type="evidence" value="ECO:0007669"/>
    <property type="project" value="UniProtKB-SubCell"/>
</dbReference>
<sequence length="165" mass="18825">MLQIIDLAYNNLSGEIPGTSMTTWKEMMVNKYDSPVHLGYSNYSGDVTSIRIYYGDAVTITSKGNKGLWGPPLTAYEKAGLPVPPPASNDSRRSSGHEINWDLISVEIGFVFGFGVAIGSLAFYKRWRNWYYKATLNIIFKMFPQLHQRLGNQGRHVYINQRRRR</sequence>
<protein>
    <submittedName>
        <fullName evidence="9">Receptor-like protein 12</fullName>
    </submittedName>
</protein>